<dbReference type="Gene3D" id="1.20.120.1490">
    <property type="match status" value="1"/>
</dbReference>
<evidence type="ECO:0000313" key="7">
    <source>
        <dbReference type="Proteomes" id="UP000032568"/>
    </source>
</evidence>
<sequence>MMKKSLLKPWKSTLALAALCGVLALPNTASACPDDGFSAQDTEQMRHHGGKGKMRRMARHLELDEVQISEIRAIHLAARDENTELRDTMKTFREEMKTLLAAETFDEEAFAALQEKYQESFQQKGLLKAKTKHAVIQVFTDEQKEKWLAGRQDKS</sequence>
<reference evidence="6 7" key="1">
    <citation type="journal article" date="2015" name="Genome Announc.">
        <title>Draft Genome Sequences of Marine Isolates of Thalassomonas viridans and Thalassomonas actiniarum.</title>
        <authorList>
            <person name="Olonade I."/>
            <person name="van Zyl L.J."/>
            <person name="Trindade M."/>
        </authorList>
    </citation>
    <scope>NUCLEOTIDE SEQUENCE [LARGE SCALE GENOMIC DNA]</scope>
    <source>
        <strain evidence="6 7">A5K-106</strain>
    </source>
</reference>
<dbReference type="PANTHER" id="PTHR38102:SF1">
    <property type="entry name" value="PERIPLASMIC CHAPERONE SPY"/>
    <property type="match status" value="1"/>
</dbReference>
<evidence type="ECO:0000256" key="4">
    <source>
        <dbReference type="ARBA" id="ARBA00022764"/>
    </source>
</evidence>
<protein>
    <submittedName>
        <fullName evidence="6">Spy/CpxP family protein refolding chaperone</fullName>
    </submittedName>
</protein>
<evidence type="ECO:0000256" key="3">
    <source>
        <dbReference type="ARBA" id="ARBA00022729"/>
    </source>
</evidence>
<comment type="subcellular location">
    <subcellularLocation>
        <location evidence="1">Periplasm</location>
    </subcellularLocation>
</comment>
<dbReference type="PANTHER" id="PTHR38102">
    <property type="entry name" value="PERIPLASMIC CHAPERONE SPY"/>
    <property type="match status" value="1"/>
</dbReference>
<dbReference type="Pfam" id="PF07813">
    <property type="entry name" value="LTXXQ"/>
    <property type="match status" value="1"/>
</dbReference>
<evidence type="ECO:0000256" key="5">
    <source>
        <dbReference type="SAM" id="SignalP"/>
    </source>
</evidence>
<dbReference type="KEGG" id="tact:SG35_002145"/>
<dbReference type="PROSITE" id="PS51257">
    <property type="entry name" value="PROKAR_LIPOPROTEIN"/>
    <property type="match status" value="1"/>
</dbReference>
<gene>
    <name evidence="6" type="ORF">SG35_002145</name>
</gene>
<dbReference type="PIRSF" id="PIRSF034445">
    <property type="entry name" value="CpxP_Spy"/>
    <property type="match status" value="1"/>
</dbReference>
<keyword evidence="4" id="KW-0574">Periplasm</keyword>
<evidence type="ECO:0000256" key="1">
    <source>
        <dbReference type="ARBA" id="ARBA00004418"/>
    </source>
</evidence>
<reference evidence="6 7" key="2">
    <citation type="journal article" date="2022" name="Mar. Drugs">
        <title>Bioassay-Guided Fractionation Leads to the Detection of Cholic Acid Generated by the Rare Thalassomonas sp.</title>
        <authorList>
            <person name="Pheiffer F."/>
            <person name="Schneider Y.K."/>
            <person name="Hansen E.H."/>
            <person name="Andersen J.H."/>
            <person name="Isaksson J."/>
            <person name="Busche T."/>
            <person name="R C."/>
            <person name="Kalinowski J."/>
            <person name="Zyl L.V."/>
            <person name="Trindade M."/>
        </authorList>
    </citation>
    <scope>NUCLEOTIDE SEQUENCE [LARGE SCALE GENOMIC DNA]</scope>
    <source>
        <strain evidence="6 7">A5K-106</strain>
    </source>
</reference>
<dbReference type="Proteomes" id="UP000032568">
    <property type="component" value="Chromosome"/>
</dbReference>
<proteinExistence type="inferred from homology"/>
<dbReference type="CDD" id="cd09916">
    <property type="entry name" value="CpxP_like"/>
    <property type="match status" value="1"/>
</dbReference>
<organism evidence="6 7">
    <name type="scientific">Thalassomonas actiniarum</name>
    <dbReference type="NCBI Taxonomy" id="485447"/>
    <lineage>
        <taxon>Bacteria</taxon>
        <taxon>Pseudomonadati</taxon>
        <taxon>Pseudomonadota</taxon>
        <taxon>Gammaproteobacteria</taxon>
        <taxon>Alteromonadales</taxon>
        <taxon>Colwelliaceae</taxon>
        <taxon>Thalassomonas</taxon>
    </lineage>
</organism>
<accession>A0AAE9YTV2</accession>
<feature type="chain" id="PRO_5042263052" evidence="5">
    <location>
        <begin position="32"/>
        <end position="155"/>
    </location>
</feature>
<dbReference type="GO" id="GO:0051082">
    <property type="term" value="F:unfolded protein binding"/>
    <property type="evidence" value="ECO:0007669"/>
    <property type="project" value="TreeGrafter"/>
</dbReference>
<dbReference type="RefSeq" id="WP_160298317.1">
    <property type="nucleotide sequence ID" value="NZ_CP059735.1"/>
</dbReference>
<comment type="similarity">
    <text evidence="2">Belongs to the CpxP/Spy family.</text>
</comment>
<dbReference type="GO" id="GO:0030288">
    <property type="term" value="C:outer membrane-bounded periplasmic space"/>
    <property type="evidence" value="ECO:0007669"/>
    <property type="project" value="TreeGrafter"/>
</dbReference>
<feature type="signal peptide" evidence="5">
    <location>
        <begin position="1"/>
        <end position="31"/>
    </location>
</feature>
<dbReference type="InterPro" id="IPR052211">
    <property type="entry name" value="Cpx_auxiliary_protein"/>
</dbReference>
<evidence type="ECO:0000313" key="6">
    <source>
        <dbReference type="EMBL" id="WDD99506.1"/>
    </source>
</evidence>
<dbReference type="EMBL" id="CP059735">
    <property type="protein sequence ID" value="WDD99506.1"/>
    <property type="molecule type" value="Genomic_DNA"/>
</dbReference>
<name>A0AAE9YTV2_9GAMM</name>
<evidence type="ECO:0000256" key="2">
    <source>
        <dbReference type="ARBA" id="ARBA00008441"/>
    </source>
</evidence>
<keyword evidence="3 5" id="KW-0732">Signal</keyword>
<keyword evidence="7" id="KW-1185">Reference proteome</keyword>
<dbReference type="InterPro" id="IPR012899">
    <property type="entry name" value="LTXXQ"/>
</dbReference>
<dbReference type="AlphaFoldDB" id="A0AAE9YTV2"/>